<accession>A0A2H0M180</accession>
<dbReference type="Proteomes" id="UP000229641">
    <property type="component" value="Unassembled WGS sequence"/>
</dbReference>
<name>A0A2H0M180_9BACT</name>
<evidence type="ECO:0000256" key="1">
    <source>
        <dbReference type="SAM" id="Coils"/>
    </source>
</evidence>
<keyword evidence="1" id="KW-0175">Coiled coil</keyword>
<dbReference type="PROSITE" id="PS51257">
    <property type="entry name" value="PROKAR_LIPOPROTEIN"/>
    <property type="match status" value="1"/>
</dbReference>
<proteinExistence type="predicted"/>
<evidence type="ECO:0000313" key="2">
    <source>
        <dbReference type="EMBL" id="PIQ89674.1"/>
    </source>
</evidence>
<comment type="caution">
    <text evidence="2">The sequence shown here is derived from an EMBL/GenBank/DDBJ whole genome shotgun (WGS) entry which is preliminary data.</text>
</comment>
<dbReference type="EMBL" id="PCWA01000026">
    <property type="protein sequence ID" value="PIQ89674.1"/>
    <property type="molecule type" value="Genomic_DNA"/>
</dbReference>
<dbReference type="AlphaFoldDB" id="A0A2H0M180"/>
<feature type="coiled-coil region" evidence="1">
    <location>
        <begin position="74"/>
        <end position="108"/>
    </location>
</feature>
<protein>
    <submittedName>
        <fullName evidence="2">Uncharacterized protein</fullName>
    </submittedName>
</protein>
<reference evidence="2 3" key="1">
    <citation type="submission" date="2017-09" db="EMBL/GenBank/DDBJ databases">
        <title>Depth-based differentiation of microbial function through sediment-hosted aquifers and enrichment of novel symbionts in the deep terrestrial subsurface.</title>
        <authorList>
            <person name="Probst A.J."/>
            <person name="Ladd B."/>
            <person name="Jarett J.K."/>
            <person name="Geller-Mcgrath D.E."/>
            <person name="Sieber C.M."/>
            <person name="Emerson J.B."/>
            <person name="Anantharaman K."/>
            <person name="Thomas B.C."/>
            <person name="Malmstrom R."/>
            <person name="Stieglmeier M."/>
            <person name="Klingl A."/>
            <person name="Woyke T."/>
            <person name="Ryan C.M."/>
            <person name="Banfield J.F."/>
        </authorList>
    </citation>
    <scope>NUCLEOTIDE SEQUENCE [LARGE SCALE GENOMIC DNA]</scope>
    <source>
        <strain evidence="2">CG11_big_fil_rev_8_21_14_0_20_42_13</strain>
    </source>
</reference>
<organism evidence="2 3">
    <name type="scientific">Candidatus Ghiorseimicrobium undicola</name>
    <dbReference type="NCBI Taxonomy" id="1974746"/>
    <lineage>
        <taxon>Bacteria</taxon>
        <taxon>Pseudomonadati</taxon>
        <taxon>Candidatus Omnitrophota</taxon>
        <taxon>Candidatus Ghiorseimicrobium</taxon>
    </lineage>
</organism>
<gene>
    <name evidence="2" type="ORF">COV72_01810</name>
</gene>
<sequence length="119" mass="13104">MTRLLTIILVGCLVLGLGISGCAQKKAASSTEAIEISKSMETVEQKANYLIGQAKAFYNSRNFQEAVDIAQYVLRAVDKDSQEAKSLLEKAKEALVAKTREVADKTTEDMKKKMDMLTK</sequence>
<evidence type="ECO:0000313" key="3">
    <source>
        <dbReference type="Proteomes" id="UP000229641"/>
    </source>
</evidence>